<name>A0AAU9DF55_9BACT</name>
<dbReference type="EMBL" id="AP025325">
    <property type="protein sequence ID" value="BDD13084.1"/>
    <property type="molecule type" value="Genomic_DNA"/>
</dbReference>
<organism evidence="2 3">
    <name type="scientific">Fulvitalea axinellae</name>
    <dbReference type="NCBI Taxonomy" id="1182444"/>
    <lineage>
        <taxon>Bacteria</taxon>
        <taxon>Pseudomonadati</taxon>
        <taxon>Bacteroidota</taxon>
        <taxon>Cytophagia</taxon>
        <taxon>Cytophagales</taxon>
        <taxon>Persicobacteraceae</taxon>
        <taxon>Fulvitalea</taxon>
    </lineage>
</organism>
<reference evidence="2 3" key="1">
    <citation type="submission" date="2021-12" db="EMBL/GenBank/DDBJ databases">
        <title>Genome sequencing of bacteria with rrn-lacking chromosome and rrn-plasmid.</title>
        <authorList>
            <person name="Anda M."/>
            <person name="Iwasaki W."/>
        </authorList>
    </citation>
    <scope>NUCLEOTIDE SEQUENCE [LARGE SCALE GENOMIC DNA]</scope>
    <source>
        <strain evidence="2 3">DSM 100852</strain>
        <plasmid evidence="2 3">pFA11</plasmid>
    </source>
</reference>
<accession>A0AAU9DF55</accession>
<keyword evidence="3" id="KW-1185">Reference proteome</keyword>
<evidence type="ECO:0008006" key="4">
    <source>
        <dbReference type="Google" id="ProtNLM"/>
    </source>
</evidence>
<evidence type="ECO:0000256" key="1">
    <source>
        <dbReference type="SAM" id="SignalP"/>
    </source>
</evidence>
<geneLocation type="plasmid" evidence="2 3">
    <name>pFA11</name>
</geneLocation>
<dbReference type="PROSITE" id="PS51257">
    <property type="entry name" value="PROKAR_LIPOPROTEIN"/>
    <property type="match status" value="1"/>
</dbReference>
<dbReference type="Proteomes" id="UP001348817">
    <property type="component" value="Plasmid pFA11"/>
</dbReference>
<keyword evidence="2" id="KW-0614">Plasmid</keyword>
<proteinExistence type="predicted"/>
<feature type="signal peptide" evidence="1">
    <location>
        <begin position="1"/>
        <end position="18"/>
    </location>
</feature>
<feature type="chain" id="PRO_5043493703" description="DUF4595 domain-containing protein" evidence="1">
    <location>
        <begin position="19"/>
        <end position="297"/>
    </location>
</feature>
<gene>
    <name evidence="2" type="ORF">FUAX_55160</name>
</gene>
<evidence type="ECO:0000313" key="3">
    <source>
        <dbReference type="Proteomes" id="UP001348817"/>
    </source>
</evidence>
<dbReference type="RefSeq" id="WP_338396258.1">
    <property type="nucleotide sequence ID" value="NZ_AP025325.1"/>
</dbReference>
<keyword evidence="1" id="KW-0732">Signal</keyword>
<protein>
    <recommendedName>
        <fullName evidence="4">DUF4595 domain-containing protein</fullName>
    </recommendedName>
</protein>
<dbReference type="KEGG" id="fax:FUAX_55160"/>
<evidence type="ECO:0000313" key="2">
    <source>
        <dbReference type="EMBL" id="BDD13084.1"/>
    </source>
</evidence>
<dbReference type="AlphaFoldDB" id="A0AAU9DF55"/>
<sequence length="297" mass="35165">MMKTRFKIVLMLSFFAFSACDNNDVPLDEKDDTETPDIPDENNGDKGLYKLTKVNIVDKVRAREQVDSYTYNDKGLIERIDMSVVMKEHKWEGMQTFEYDVKDNLTHWIHKTPYGSKERLELNYDDDQIKSLILFTYIGGEKLFMKSTYTPQKIENGQVKEWQVIREEKDSDEKPAGTYEISIVWKHDDKGRLISSDWDDEKHIFKASETFKYGTGNFAIQDIIKHNVVKQWFNHRINVNLASFDMIEEKTSKNSQEETKDRWVYKLSEDKKPYTIQRFMGDGSLWWEKTLEVEEVE</sequence>